<comment type="caution">
    <text evidence="7">Lacks conserved residue(s) required for the propagation of feature annotation.</text>
</comment>
<evidence type="ECO:0000313" key="12">
    <source>
        <dbReference type="RefSeq" id="XP_041446114.1"/>
    </source>
</evidence>
<comment type="subcellular location">
    <subcellularLocation>
        <location evidence="1">Membrane</location>
    </subcellularLocation>
</comment>
<sequence>MPLFNLDTEIQEFVKRRKRSIDFENSVMNSTAMFYSNYTNNGGLNLTYMLNRIIMMMNDDEERNTTELETELILMENFTGRILCEDVRSSNDFSTLQKVAYFGIQCVFQSILSPCSSINWNSIKRQSMINSALSIIQRLQRSMVTAEGEKSVVETPVFSMLITSVSSSELDQKLLSFSNNTQSTNVAVILPSLASLQPSLKGLTSLQVQMISFALNPFISDSTSVSGTVASLSFMNESQELHIENLNDNFQIFLPRSPAEMKPPMYVQMPGDKALQMSVMVSQPGSSLIIIISVNHSIELQLYHGTLHVPVAYTSNDTGKDSYTWILHQEDFSDTASLQNFLISPINSYLNQTLDLGIISFTSQCVFHDPATNQWESHGCKVGPQTTVANVQCLCNHLSFFGSSFLVLPVQVDVTRTAEYFSKISENPVIVVLLACFYGCYIIAVIWARRRDLQDQSQLAVLIDKDPCALYYYRVIICTGHWRGAATSAKVSLSLCGSDGQYGPILLSGGRRQLFKNGSIDIFFLATPFPLGELQNITLSHDGTGPKKSWFVTRVTAQDVQLKKNWHFTCNAWLSEPPRGDSLTKTFWAANELELRSFRNIFVKKTLKDLHEEHIWISAFNPPPRSSFTRVQRVSCCMGLLLCTIVINLMFWELPQASYPVIISMGSFNLTWKDIMIGFESALLMFPVNLLIIYIFRNTQPRDIKKERIKSKNSSNKHHCTISKTPAMPPSLTSVLEDLEKIVQILKRDSEENGQEQEMPLDSTCKISFLLQLITEMLHKQPPPSNLEETIPLTHLSSESLRFLFCAHYVSRKLMKVSCDLQRTGGQDFEDKQHYDESLKRLQILLDVLKKCVPPLPTQRSPSKKPKIHKRLPWWFLFIGWSLLFSISAVSTYFTMMYGFQYGRQSSIRWIVSMVLSLFQSIFILQPLKVIGFALFFTLVLKKVEVDEELEGEMIASDLYHKYDEAVI</sequence>
<dbReference type="KEGG" id="xla:121403016"/>
<dbReference type="Gene3D" id="2.60.60.20">
    <property type="entry name" value="PLAT/LH2 domain"/>
    <property type="match status" value="1"/>
</dbReference>
<evidence type="ECO:0000256" key="4">
    <source>
        <dbReference type="ARBA" id="ARBA00022989"/>
    </source>
</evidence>
<keyword evidence="5 8" id="KW-0472">Membrane</keyword>
<keyword evidence="6" id="KW-1015">Disulfide bond</keyword>
<evidence type="ECO:0000256" key="8">
    <source>
        <dbReference type="SAM" id="Phobius"/>
    </source>
</evidence>
<evidence type="ECO:0000256" key="6">
    <source>
        <dbReference type="ARBA" id="ARBA00023157"/>
    </source>
</evidence>
<dbReference type="Pfam" id="PF01825">
    <property type="entry name" value="GPS"/>
    <property type="match status" value="1"/>
</dbReference>
<proteinExistence type="inferred from homology"/>
<feature type="transmembrane region" description="Helical" evidence="8">
    <location>
        <begin position="675"/>
        <end position="696"/>
    </location>
</feature>
<evidence type="ECO:0000256" key="2">
    <source>
        <dbReference type="ARBA" id="ARBA00007200"/>
    </source>
</evidence>
<evidence type="ECO:0000259" key="10">
    <source>
        <dbReference type="PROSITE" id="PS50221"/>
    </source>
</evidence>
<evidence type="ECO:0000256" key="5">
    <source>
        <dbReference type="ARBA" id="ARBA00023136"/>
    </source>
</evidence>
<feature type="transmembrane region" description="Helical" evidence="8">
    <location>
        <begin position="908"/>
        <end position="941"/>
    </location>
</feature>
<dbReference type="InterPro" id="IPR000203">
    <property type="entry name" value="GPS"/>
</dbReference>
<feature type="transmembrane region" description="Helical" evidence="8">
    <location>
        <begin position="874"/>
        <end position="896"/>
    </location>
</feature>
<feature type="transmembrane region" description="Helical" evidence="8">
    <location>
        <begin position="429"/>
        <end position="448"/>
    </location>
</feature>
<keyword evidence="4 8" id="KW-1133">Transmembrane helix</keyword>
<dbReference type="SUPFAM" id="SSF49723">
    <property type="entry name" value="Lipase/lipooxygenase domain (PLAT/LH2 domain)"/>
    <property type="match status" value="1"/>
</dbReference>
<dbReference type="SMART" id="SM00308">
    <property type="entry name" value="LH2"/>
    <property type="match status" value="1"/>
</dbReference>
<dbReference type="Proteomes" id="UP000186698">
    <property type="component" value="Chromosome 4L"/>
</dbReference>
<dbReference type="GO" id="GO:0005262">
    <property type="term" value="F:calcium channel activity"/>
    <property type="evidence" value="ECO:0000318"/>
    <property type="project" value="GO_Central"/>
</dbReference>
<evidence type="ECO:0000256" key="1">
    <source>
        <dbReference type="ARBA" id="ARBA00004370"/>
    </source>
</evidence>
<comment type="similarity">
    <text evidence="2">Belongs to the polycystin family.</text>
</comment>
<dbReference type="Gene3D" id="2.60.220.50">
    <property type="match status" value="1"/>
</dbReference>
<keyword evidence="3 8" id="KW-0812">Transmembrane</keyword>
<dbReference type="PROSITE" id="PS50221">
    <property type="entry name" value="GAIN_B"/>
    <property type="match status" value="1"/>
</dbReference>
<evidence type="ECO:0000256" key="7">
    <source>
        <dbReference type="PROSITE-ProRule" id="PRU00152"/>
    </source>
</evidence>
<keyword evidence="11" id="KW-1185">Reference proteome</keyword>
<accession>A0A8J1MW69</accession>
<dbReference type="InterPro" id="IPR046338">
    <property type="entry name" value="GAIN_dom_sf"/>
</dbReference>
<name>A0A8J1MW69_XENLA</name>
<organism evidence="11 12">
    <name type="scientific">Xenopus laevis</name>
    <name type="common">African clawed frog</name>
    <dbReference type="NCBI Taxonomy" id="8355"/>
    <lineage>
        <taxon>Eukaryota</taxon>
        <taxon>Metazoa</taxon>
        <taxon>Chordata</taxon>
        <taxon>Craniata</taxon>
        <taxon>Vertebrata</taxon>
        <taxon>Euteleostomi</taxon>
        <taxon>Amphibia</taxon>
        <taxon>Batrachia</taxon>
        <taxon>Anura</taxon>
        <taxon>Pipoidea</taxon>
        <taxon>Pipidae</taxon>
        <taxon>Xenopodinae</taxon>
        <taxon>Xenopus</taxon>
        <taxon>Xenopus</taxon>
    </lineage>
</organism>
<dbReference type="InterPro" id="IPR051223">
    <property type="entry name" value="Polycystin"/>
</dbReference>
<dbReference type="PANTHER" id="PTHR10877">
    <property type="entry name" value="POLYCYSTIN FAMILY MEMBER"/>
    <property type="match status" value="1"/>
</dbReference>
<dbReference type="GeneID" id="121403016"/>
<evidence type="ECO:0000256" key="3">
    <source>
        <dbReference type="ARBA" id="ARBA00022692"/>
    </source>
</evidence>
<dbReference type="RefSeq" id="XP_041446114.1">
    <property type="nucleotide sequence ID" value="XM_041590180.1"/>
</dbReference>
<dbReference type="InterPro" id="IPR001024">
    <property type="entry name" value="PLAT/LH2_dom"/>
</dbReference>
<dbReference type="AlphaFoldDB" id="A0A8J1MW69"/>
<dbReference type="GO" id="GO:0050982">
    <property type="term" value="P:detection of mechanical stimulus"/>
    <property type="evidence" value="ECO:0000318"/>
    <property type="project" value="GO_Central"/>
</dbReference>
<dbReference type="PANTHER" id="PTHR10877:SF197">
    <property type="entry name" value="POLYCYSTIC KIDNEY DISEASE PROTEIN 1-LIKE 2"/>
    <property type="match status" value="1"/>
</dbReference>
<dbReference type="InterPro" id="IPR057244">
    <property type="entry name" value="GAIN_B"/>
</dbReference>
<feature type="domain" description="GAIN-B" evidence="10">
    <location>
        <begin position="230"/>
        <end position="413"/>
    </location>
</feature>
<dbReference type="GO" id="GO:0016020">
    <property type="term" value="C:membrane"/>
    <property type="evidence" value="ECO:0000318"/>
    <property type="project" value="GO_Central"/>
</dbReference>
<dbReference type="OrthoDB" id="10264154at2759"/>
<evidence type="ECO:0000313" key="11">
    <source>
        <dbReference type="Proteomes" id="UP000186698"/>
    </source>
</evidence>
<gene>
    <name evidence="12" type="primary">LOC121403016</name>
</gene>
<protein>
    <submittedName>
        <fullName evidence="12">Polycystic kidney disease protein 1-like 2</fullName>
    </submittedName>
</protein>
<reference evidence="12" key="1">
    <citation type="submission" date="2025-08" db="UniProtKB">
        <authorList>
            <consortium name="RefSeq"/>
        </authorList>
    </citation>
    <scope>IDENTIFICATION</scope>
    <source>
        <strain evidence="12">J_2021</strain>
        <tissue evidence="12">Erythrocytes</tissue>
    </source>
</reference>
<dbReference type="PROSITE" id="PS50095">
    <property type="entry name" value="PLAT"/>
    <property type="match status" value="1"/>
</dbReference>
<feature type="transmembrane region" description="Helical" evidence="8">
    <location>
        <begin position="634"/>
        <end position="655"/>
    </location>
</feature>
<feature type="domain" description="PLAT" evidence="9">
    <location>
        <begin position="471"/>
        <end position="588"/>
    </location>
</feature>
<dbReference type="InterPro" id="IPR036392">
    <property type="entry name" value="PLAT/LH2_dom_sf"/>
</dbReference>
<dbReference type="SMART" id="SM00303">
    <property type="entry name" value="GPS"/>
    <property type="match status" value="1"/>
</dbReference>
<evidence type="ECO:0000259" key="9">
    <source>
        <dbReference type="PROSITE" id="PS50095"/>
    </source>
</evidence>
<dbReference type="Pfam" id="PF01477">
    <property type="entry name" value="PLAT"/>
    <property type="match status" value="1"/>
</dbReference>